<dbReference type="Gene3D" id="1.25.10.10">
    <property type="entry name" value="Leucine-rich Repeat Variant"/>
    <property type="match status" value="1"/>
</dbReference>
<dbReference type="STRING" id="46223.SAMN05421852_11347"/>
<evidence type="ECO:0000313" key="1">
    <source>
        <dbReference type="EMBL" id="SFJ58297.1"/>
    </source>
</evidence>
<proteinExistence type="predicted"/>
<keyword evidence="2" id="KW-1185">Reference proteome</keyword>
<accession>A0A1I3SLL9</accession>
<dbReference type="RefSeq" id="WP_175482461.1">
    <property type="nucleotide sequence ID" value="NZ_FORR01000013.1"/>
</dbReference>
<sequence length="362" mass="41541">MLETLDQINWKSLVHAYGSAEDVPGLIRDLTSLDEKVRQNAWGALYSNIWHQGTVCEAAARAVPFFIELLEYESVPDRHLILNYLFYLANGLTYFEQFDIDEKYDEAFQINDKVDWVKESRQAVRKGIPVYVKLLNHADPKIRSSAAFLLGEIGEQTEEVLQRLRSLLQNEQDHMVKASVLLSLGDLGDQHSQTLAMTKAYIQEKYSLLALVSALAILQIDPRYNEAIQLLVHTLKKPDDPIIDLFSQLPWNYYYSSWGAILDSLKYLPRTEVLPYIPDLVEAFRNSDSGELLYFEVLLHIVFTKQEAKLAVNDLTKEQRLVLQAIAECEPIWKYAGTTLSLKEYGLPSFKKREELMDYLAG</sequence>
<dbReference type="AlphaFoldDB" id="A0A1I3SLL9"/>
<reference evidence="1 2" key="1">
    <citation type="submission" date="2016-10" db="EMBL/GenBank/DDBJ databases">
        <authorList>
            <person name="de Groot N.N."/>
        </authorList>
    </citation>
    <scope>NUCLEOTIDE SEQUENCE [LARGE SCALE GENOMIC DNA]</scope>
    <source>
        <strain evidence="1 2">DSM 44778</strain>
    </source>
</reference>
<dbReference type="EMBL" id="FORR01000013">
    <property type="protein sequence ID" value="SFJ58297.1"/>
    <property type="molecule type" value="Genomic_DNA"/>
</dbReference>
<gene>
    <name evidence="1" type="ORF">SAMN05421852_11347</name>
</gene>
<dbReference type="Proteomes" id="UP000199545">
    <property type="component" value="Unassembled WGS sequence"/>
</dbReference>
<dbReference type="InterPro" id="IPR016024">
    <property type="entry name" value="ARM-type_fold"/>
</dbReference>
<dbReference type="SUPFAM" id="SSF48371">
    <property type="entry name" value="ARM repeat"/>
    <property type="match status" value="1"/>
</dbReference>
<dbReference type="Pfam" id="PF13646">
    <property type="entry name" value="HEAT_2"/>
    <property type="match status" value="1"/>
</dbReference>
<organism evidence="1 2">
    <name type="scientific">Thermoflavimicrobium dichotomicum</name>
    <dbReference type="NCBI Taxonomy" id="46223"/>
    <lineage>
        <taxon>Bacteria</taxon>
        <taxon>Bacillati</taxon>
        <taxon>Bacillota</taxon>
        <taxon>Bacilli</taxon>
        <taxon>Bacillales</taxon>
        <taxon>Thermoactinomycetaceae</taxon>
        <taxon>Thermoflavimicrobium</taxon>
    </lineage>
</organism>
<evidence type="ECO:0000313" key="2">
    <source>
        <dbReference type="Proteomes" id="UP000199545"/>
    </source>
</evidence>
<dbReference type="InterPro" id="IPR011989">
    <property type="entry name" value="ARM-like"/>
</dbReference>
<protein>
    <submittedName>
        <fullName evidence="1">HEAT repeat-containing protein</fullName>
    </submittedName>
</protein>
<name>A0A1I3SLL9_9BACL</name>